<reference evidence="11 12" key="1">
    <citation type="submission" date="2019-05" db="EMBL/GenBank/DDBJ databases">
        <title>Marivita sp. nov. isolated from sea sediment.</title>
        <authorList>
            <person name="Kim W."/>
        </authorList>
    </citation>
    <scope>NUCLEOTIDE SEQUENCE [LARGE SCALE GENOMIC DNA]</scope>
    <source>
        <strain evidence="11 12">CAU 1492</strain>
    </source>
</reference>
<evidence type="ECO:0000256" key="7">
    <source>
        <dbReference type="ARBA" id="ARBA00023033"/>
    </source>
</evidence>
<evidence type="ECO:0000256" key="1">
    <source>
        <dbReference type="ARBA" id="ARBA00001917"/>
    </source>
</evidence>
<keyword evidence="6" id="KW-0560">Oxidoreductase</keyword>
<sequence>MTIASRVQTFCEAYGLQMPILLAPMAGACPVALSQAVARAGGMGACGALLMSPDAISDWARQMRAGGNGAFQMNLWVPDPPPERDPEAEAAVRGFLGQWGPEVDAKAAEVGLQDFAAQVDAVIDTGPSVISSIMGVYDEETVKRLKDNGIRWFATVTTVAEALEAEAAGADAVVAQGSEAGGHRGAFHADRAEAQMIGLFSLLPAVVDAVKVPVIATGGIADARGIAAALTLGASAVQIGTGFLRTPEAGTPTPWADALGRARPEDTAPTRAFSGRLGRSLRTAYTEAAATPEAPKPAPYPIQRNLTGAMRNDAAQAGDLDRMQAWAGQSAALGATDPAEEVTDRLWSQARELLNLSTS</sequence>
<keyword evidence="3" id="KW-0216">Detoxification</keyword>
<comment type="catalytic activity">
    <reaction evidence="9">
        <text>3 propionate 3-nitronate + 3 O2 + H2O = 3 3-oxopropanoate + 2 nitrate + nitrite + H2O2 + 3 H(+)</text>
        <dbReference type="Rhea" id="RHEA:57332"/>
        <dbReference type="ChEBI" id="CHEBI:15377"/>
        <dbReference type="ChEBI" id="CHEBI:15378"/>
        <dbReference type="ChEBI" id="CHEBI:15379"/>
        <dbReference type="ChEBI" id="CHEBI:16240"/>
        <dbReference type="ChEBI" id="CHEBI:16301"/>
        <dbReference type="ChEBI" id="CHEBI:17632"/>
        <dbReference type="ChEBI" id="CHEBI:33190"/>
        <dbReference type="ChEBI" id="CHEBI:136067"/>
    </reaction>
</comment>
<evidence type="ECO:0000256" key="6">
    <source>
        <dbReference type="ARBA" id="ARBA00023002"/>
    </source>
</evidence>
<evidence type="ECO:0000256" key="3">
    <source>
        <dbReference type="ARBA" id="ARBA00022575"/>
    </source>
</evidence>
<comment type="caution">
    <text evidence="11">The sequence shown here is derived from an EMBL/GenBank/DDBJ whole genome shotgun (WGS) entry which is preliminary data.</text>
</comment>
<evidence type="ECO:0000313" key="11">
    <source>
        <dbReference type="EMBL" id="TMV15091.1"/>
    </source>
</evidence>
<feature type="region of interest" description="Disordered" evidence="10">
    <location>
        <begin position="248"/>
        <end position="268"/>
    </location>
</feature>
<accession>A0ABY2XEG3</accession>
<name>A0ABY2XEG3_9RHOB</name>
<evidence type="ECO:0000256" key="9">
    <source>
        <dbReference type="ARBA" id="ARBA00049401"/>
    </source>
</evidence>
<dbReference type="SUPFAM" id="SSF51412">
    <property type="entry name" value="Inosine monophosphate dehydrogenase (IMPDH)"/>
    <property type="match status" value="1"/>
</dbReference>
<keyword evidence="7 11" id="KW-0503">Monooxygenase</keyword>
<keyword evidence="12" id="KW-1185">Reference proteome</keyword>
<dbReference type="PANTHER" id="PTHR42747">
    <property type="entry name" value="NITRONATE MONOOXYGENASE-RELATED"/>
    <property type="match status" value="1"/>
</dbReference>
<comment type="similarity">
    <text evidence="2">Belongs to the nitronate monooxygenase family. NMO class I subfamily.</text>
</comment>
<organism evidence="11 12">
    <name type="scientific">Arenibacterium halophilum</name>
    <dbReference type="NCBI Taxonomy" id="2583821"/>
    <lineage>
        <taxon>Bacteria</taxon>
        <taxon>Pseudomonadati</taxon>
        <taxon>Pseudomonadota</taxon>
        <taxon>Alphaproteobacteria</taxon>
        <taxon>Rhodobacterales</taxon>
        <taxon>Paracoccaceae</taxon>
        <taxon>Arenibacterium</taxon>
    </lineage>
</organism>
<evidence type="ECO:0000256" key="10">
    <source>
        <dbReference type="SAM" id="MobiDB-lite"/>
    </source>
</evidence>
<dbReference type="CDD" id="cd04730">
    <property type="entry name" value="NPD_like"/>
    <property type="match status" value="1"/>
</dbReference>
<proteinExistence type="inferred from homology"/>
<comment type="cofactor">
    <cofactor evidence="1">
        <name>FMN</name>
        <dbReference type="ChEBI" id="CHEBI:58210"/>
    </cofactor>
</comment>
<evidence type="ECO:0000256" key="2">
    <source>
        <dbReference type="ARBA" id="ARBA00009881"/>
    </source>
</evidence>
<dbReference type="InterPro" id="IPR004136">
    <property type="entry name" value="NMO"/>
</dbReference>
<evidence type="ECO:0000256" key="5">
    <source>
        <dbReference type="ARBA" id="ARBA00022643"/>
    </source>
</evidence>
<protein>
    <recommendedName>
        <fullName evidence="8">Propionate 3-nitronate monooxygenase</fullName>
    </recommendedName>
</protein>
<keyword evidence="5" id="KW-0288">FMN</keyword>
<evidence type="ECO:0000256" key="4">
    <source>
        <dbReference type="ARBA" id="ARBA00022630"/>
    </source>
</evidence>
<dbReference type="Proteomes" id="UP001191082">
    <property type="component" value="Unassembled WGS sequence"/>
</dbReference>
<dbReference type="Pfam" id="PF03060">
    <property type="entry name" value="NMO"/>
    <property type="match status" value="1"/>
</dbReference>
<keyword evidence="4" id="KW-0285">Flavoprotein</keyword>
<dbReference type="InterPro" id="IPR013785">
    <property type="entry name" value="Aldolase_TIM"/>
</dbReference>
<dbReference type="PROSITE" id="PS51257">
    <property type="entry name" value="PROKAR_LIPOPROTEIN"/>
    <property type="match status" value="1"/>
</dbReference>
<dbReference type="GO" id="GO:0004497">
    <property type="term" value="F:monooxygenase activity"/>
    <property type="evidence" value="ECO:0007669"/>
    <property type="project" value="UniProtKB-KW"/>
</dbReference>
<dbReference type="RefSeq" id="WP_138862439.1">
    <property type="nucleotide sequence ID" value="NZ_VCPC01000001.1"/>
</dbReference>
<evidence type="ECO:0000313" key="12">
    <source>
        <dbReference type="Proteomes" id="UP001191082"/>
    </source>
</evidence>
<dbReference type="PANTHER" id="PTHR42747:SF3">
    <property type="entry name" value="NITRONATE MONOOXYGENASE-RELATED"/>
    <property type="match status" value="1"/>
</dbReference>
<dbReference type="EMBL" id="VCPC01000001">
    <property type="protein sequence ID" value="TMV15091.1"/>
    <property type="molecule type" value="Genomic_DNA"/>
</dbReference>
<evidence type="ECO:0000256" key="8">
    <source>
        <dbReference type="ARBA" id="ARBA00031155"/>
    </source>
</evidence>
<gene>
    <name evidence="11" type="ORF">FGK64_03745</name>
</gene>
<dbReference type="Gene3D" id="3.20.20.70">
    <property type="entry name" value="Aldolase class I"/>
    <property type="match status" value="1"/>
</dbReference>